<keyword evidence="1" id="KW-0805">Transcription regulation</keyword>
<evidence type="ECO:0000259" key="4">
    <source>
        <dbReference type="PROSITE" id="PS50995"/>
    </source>
</evidence>
<keyword evidence="3" id="KW-0804">Transcription</keyword>
<evidence type="ECO:0000313" key="5">
    <source>
        <dbReference type="EMBL" id="GFE65422.1"/>
    </source>
</evidence>
<dbReference type="PANTHER" id="PTHR42756:SF1">
    <property type="entry name" value="TRANSCRIPTIONAL REPRESSOR OF EMRAB OPERON"/>
    <property type="match status" value="1"/>
</dbReference>
<organism evidence="5 6">
    <name type="scientific">Litoreibacter roseus</name>
    <dbReference type="NCBI Taxonomy" id="2601869"/>
    <lineage>
        <taxon>Bacteria</taxon>
        <taxon>Pseudomonadati</taxon>
        <taxon>Pseudomonadota</taxon>
        <taxon>Alphaproteobacteria</taxon>
        <taxon>Rhodobacterales</taxon>
        <taxon>Roseobacteraceae</taxon>
        <taxon>Litoreibacter</taxon>
    </lineage>
</organism>
<dbReference type="OrthoDB" id="7875399at2"/>
<dbReference type="InterPro" id="IPR000835">
    <property type="entry name" value="HTH_MarR-typ"/>
</dbReference>
<accession>A0A6N6JJR0</accession>
<dbReference type="EMBL" id="BLJE01000002">
    <property type="protein sequence ID" value="GFE65422.1"/>
    <property type="molecule type" value="Genomic_DNA"/>
</dbReference>
<dbReference type="GO" id="GO:0003677">
    <property type="term" value="F:DNA binding"/>
    <property type="evidence" value="ECO:0007669"/>
    <property type="project" value="UniProtKB-KW"/>
</dbReference>
<dbReference type="GO" id="GO:0003700">
    <property type="term" value="F:DNA-binding transcription factor activity"/>
    <property type="evidence" value="ECO:0007669"/>
    <property type="project" value="InterPro"/>
</dbReference>
<proteinExistence type="predicted"/>
<sequence length="152" mass="16991">MTDQAKRYALHSSIGYHATLAARVFERRLEDGLRRVGLTRLNWCILLAVGEEALTNPSDIAGFIGIDRTATSRALRQLERDGLITRAPSTNDRRRTDVALTGEGERCLSDAIPIGRENNTHFTTKLSSDEHLLLVRLLAKMRSGETENLTNF</sequence>
<name>A0A6N6JJR0_9RHOB</name>
<dbReference type="AlphaFoldDB" id="A0A6N6JJR0"/>
<evidence type="ECO:0000256" key="1">
    <source>
        <dbReference type="ARBA" id="ARBA00023015"/>
    </source>
</evidence>
<dbReference type="PANTHER" id="PTHR42756">
    <property type="entry name" value="TRANSCRIPTIONAL REGULATOR, MARR"/>
    <property type="match status" value="1"/>
</dbReference>
<dbReference type="PROSITE" id="PS50995">
    <property type="entry name" value="HTH_MARR_2"/>
    <property type="match status" value="1"/>
</dbReference>
<evidence type="ECO:0000313" key="6">
    <source>
        <dbReference type="Proteomes" id="UP000436822"/>
    </source>
</evidence>
<dbReference type="InterPro" id="IPR036390">
    <property type="entry name" value="WH_DNA-bd_sf"/>
</dbReference>
<reference evidence="5 6" key="1">
    <citation type="submission" date="2019-12" db="EMBL/GenBank/DDBJ databases">
        <title>Litoreibacter badius sp. nov., a novel bacteriochlorophyll a-containing bacterium in the genus Litoreibacter.</title>
        <authorList>
            <person name="Kanamuro M."/>
            <person name="Takabe Y."/>
            <person name="Mori K."/>
            <person name="Takaichi S."/>
            <person name="Hanada S."/>
        </authorList>
    </citation>
    <scope>NUCLEOTIDE SEQUENCE [LARGE SCALE GENOMIC DNA]</scope>
    <source>
        <strain evidence="5 6">K6</strain>
    </source>
</reference>
<dbReference type="SUPFAM" id="SSF46785">
    <property type="entry name" value="Winged helix' DNA-binding domain"/>
    <property type="match status" value="1"/>
</dbReference>
<dbReference type="Gene3D" id="1.10.10.10">
    <property type="entry name" value="Winged helix-like DNA-binding domain superfamily/Winged helix DNA-binding domain"/>
    <property type="match status" value="1"/>
</dbReference>
<dbReference type="PROSITE" id="PS01117">
    <property type="entry name" value="HTH_MARR_1"/>
    <property type="match status" value="1"/>
</dbReference>
<keyword evidence="2" id="KW-0238">DNA-binding</keyword>
<dbReference type="Pfam" id="PF01047">
    <property type="entry name" value="MarR"/>
    <property type="match status" value="1"/>
</dbReference>
<comment type="caution">
    <text evidence="5">The sequence shown here is derived from an EMBL/GenBank/DDBJ whole genome shotgun (WGS) entry which is preliminary data.</text>
</comment>
<dbReference type="SMART" id="SM00347">
    <property type="entry name" value="HTH_MARR"/>
    <property type="match status" value="1"/>
</dbReference>
<evidence type="ECO:0000256" key="2">
    <source>
        <dbReference type="ARBA" id="ARBA00023125"/>
    </source>
</evidence>
<dbReference type="PRINTS" id="PR00598">
    <property type="entry name" value="HTHMARR"/>
</dbReference>
<dbReference type="Proteomes" id="UP000436822">
    <property type="component" value="Unassembled WGS sequence"/>
</dbReference>
<gene>
    <name evidence="5" type="ORF">KIN_24960</name>
</gene>
<dbReference type="InterPro" id="IPR036388">
    <property type="entry name" value="WH-like_DNA-bd_sf"/>
</dbReference>
<feature type="domain" description="HTH marR-type" evidence="4">
    <location>
        <begin position="11"/>
        <end position="143"/>
    </location>
</feature>
<dbReference type="RefSeq" id="WP_159807335.1">
    <property type="nucleotide sequence ID" value="NZ_BLJE01000002.1"/>
</dbReference>
<dbReference type="InterPro" id="IPR023187">
    <property type="entry name" value="Tscrpt_reg_MarR-type_CS"/>
</dbReference>
<keyword evidence="6" id="KW-1185">Reference proteome</keyword>
<protein>
    <submittedName>
        <fullName evidence="5">MarR family transcriptional regulator</fullName>
    </submittedName>
</protein>
<evidence type="ECO:0000256" key="3">
    <source>
        <dbReference type="ARBA" id="ARBA00023163"/>
    </source>
</evidence>